<accession>A0A165FAI8</accession>
<feature type="compositionally biased region" description="Low complexity" evidence="1">
    <location>
        <begin position="766"/>
        <end position="787"/>
    </location>
</feature>
<protein>
    <submittedName>
        <fullName evidence="2">Uncharacterized protein</fullName>
    </submittedName>
</protein>
<dbReference type="Proteomes" id="UP000076842">
    <property type="component" value="Unassembled WGS sequence"/>
</dbReference>
<feature type="compositionally biased region" description="Low complexity" evidence="1">
    <location>
        <begin position="70"/>
        <end position="83"/>
    </location>
</feature>
<name>A0A165FAI8_9BASI</name>
<gene>
    <name evidence="2" type="ORF">CALCODRAFT_316020</name>
</gene>
<dbReference type="InParanoid" id="A0A165FAI8"/>
<reference evidence="2 3" key="1">
    <citation type="journal article" date="2016" name="Mol. Biol. Evol.">
        <title>Comparative Genomics of Early-Diverging Mushroom-Forming Fungi Provides Insights into the Origins of Lignocellulose Decay Capabilities.</title>
        <authorList>
            <person name="Nagy L.G."/>
            <person name="Riley R."/>
            <person name="Tritt A."/>
            <person name="Adam C."/>
            <person name="Daum C."/>
            <person name="Floudas D."/>
            <person name="Sun H."/>
            <person name="Yadav J.S."/>
            <person name="Pangilinan J."/>
            <person name="Larsson K.H."/>
            <person name="Matsuura K."/>
            <person name="Barry K."/>
            <person name="Labutti K."/>
            <person name="Kuo R."/>
            <person name="Ohm R.A."/>
            <person name="Bhattacharya S.S."/>
            <person name="Shirouzu T."/>
            <person name="Yoshinaga Y."/>
            <person name="Martin F.M."/>
            <person name="Grigoriev I.V."/>
            <person name="Hibbett D.S."/>
        </authorList>
    </citation>
    <scope>NUCLEOTIDE SEQUENCE [LARGE SCALE GENOMIC DNA]</scope>
    <source>
        <strain evidence="2 3">HHB12733</strain>
    </source>
</reference>
<proteinExistence type="predicted"/>
<feature type="compositionally biased region" description="Basic residues" evidence="1">
    <location>
        <begin position="622"/>
        <end position="652"/>
    </location>
</feature>
<feature type="region of interest" description="Disordered" evidence="1">
    <location>
        <begin position="758"/>
        <end position="798"/>
    </location>
</feature>
<feature type="compositionally biased region" description="Basic and acidic residues" evidence="1">
    <location>
        <begin position="602"/>
        <end position="616"/>
    </location>
</feature>
<dbReference type="EMBL" id="KV423977">
    <property type="protein sequence ID" value="KZT56471.1"/>
    <property type="molecule type" value="Genomic_DNA"/>
</dbReference>
<evidence type="ECO:0000256" key="1">
    <source>
        <dbReference type="SAM" id="MobiDB-lite"/>
    </source>
</evidence>
<feature type="compositionally biased region" description="Low complexity" evidence="1">
    <location>
        <begin position="25"/>
        <end position="37"/>
    </location>
</feature>
<feature type="compositionally biased region" description="Pro residues" evidence="1">
    <location>
        <begin position="93"/>
        <end position="103"/>
    </location>
</feature>
<sequence>MASMLRPCTRLRQPPGASPLSLPIPRALARAASSNPARRPPTGPRALTSPPAPPPATRPAQPQPQPQPQLQPQSQTQTQSPARKLPIPKWSIVPPPSGEPFPAPSRADATLPFWTAPTAHPSTGPGPGADPDPEPADPAGREIHQLAGIAPAAAERLCDALGVGMDWLAGVLSAAHDRKRPLDDVLAAAEGTRGKGGPGEALPRIALLVKDNKRFFAIKERLLRAALHNAPRHRAGRLLQQLVALKKADRLIAPSAPTVLAWHELDEEISRFVRAQAPGALTARAQAALGEMEDDAAAGMLSRARVRELVLRARHALEREVKDHPGPDSARAMTMLGNLWAEGRMGRAGSKKGQRTLRKECRYWWAKAAKLGHAPAISRLVFELSPLAAVDRYGERLLRAFPKLALAHASRLVLPKAWGGSLSAQFYYTDRALAPEEHRRRWGVLPDDAEAAERFAWAGRRGDGRGKLGWARMMLFGRAGLGDGRRWMARWEREWRAWWERGEAGGEEDMVPGTGDGGAGVERAREAREAKKARRAEAAGAEAEEDEGLEEDEDEDEWDEMEEDPGQESQERNIDQDEEVERRLTHLSAEVSASSPAPAGARSERRLMRLRLDNRSRGGSKSGRKRAPRCSARPRPRRTRGRGRGRAGRRRLRYGEGDMGRCGGVEGMGRTRRRARRLHRGLLQAGQVRRSWRLRMSSLHWKRAHWTVPCQTERGWEEKCLRRRAGLECWRPRQGRPKQRQRAPSCGPASCWWTCPPRPLDRRSTRPSSWPSSALSRCSTRTGGRSRLPWTARPRGSR</sequence>
<feature type="region of interest" description="Disordered" evidence="1">
    <location>
        <begin position="505"/>
        <end position="656"/>
    </location>
</feature>
<feature type="compositionally biased region" description="Basic and acidic residues" evidence="1">
    <location>
        <begin position="569"/>
        <end position="584"/>
    </location>
</feature>
<dbReference type="OrthoDB" id="10648521at2759"/>
<evidence type="ECO:0000313" key="2">
    <source>
        <dbReference type="EMBL" id="KZT56471.1"/>
    </source>
</evidence>
<feature type="compositionally biased region" description="Low complexity" evidence="1">
    <location>
        <begin position="588"/>
        <end position="601"/>
    </location>
</feature>
<feature type="region of interest" description="Disordered" evidence="1">
    <location>
        <begin position="1"/>
        <end position="140"/>
    </location>
</feature>
<keyword evidence="3" id="KW-1185">Reference proteome</keyword>
<organism evidence="2 3">
    <name type="scientific">Calocera cornea HHB12733</name>
    <dbReference type="NCBI Taxonomy" id="1353952"/>
    <lineage>
        <taxon>Eukaryota</taxon>
        <taxon>Fungi</taxon>
        <taxon>Dikarya</taxon>
        <taxon>Basidiomycota</taxon>
        <taxon>Agaricomycotina</taxon>
        <taxon>Dacrymycetes</taxon>
        <taxon>Dacrymycetales</taxon>
        <taxon>Dacrymycetaceae</taxon>
        <taxon>Calocera</taxon>
    </lineage>
</organism>
<feature type="compositionally biased region" description="Acidic residues" evidence="1">
    <location>
        <begin position="542"/>
        <end position="566"/>
    </location>
</feature>
<dbReference type="AlphaFoldDB" id="A0A165FAI8"/>
<feature type="compositionally biased region" description="Pro residues" evidence="1">
    <location>
        <begin position="50"/>
        <end position="69"/>
    </location>
</feature>
<evidence type="ECO:0000313" key="3">
    <source>
        <dbReference type="Proteomes" id="UP000076842"/>
    </source>
</evidence>